<sequence length="58" mass="6708">MASRLYPEDQKRVDEYLDLPQNRVNRKPFKVWWLLAALVMAVVGLGLFSRYLASLVIG</sequence>
<dbReference type="EMBL" id="BMNN01000003">
    <property type="protein sequence ID" value="GGJ01589.1"/>
    <property type="molecule type" value="Genomic_DNA"/>
</dbReference>
<evidence type="ECO:0000313" key="2">
    <source>
        <dbReference type="EMBL" id="GGJ01589.1"/>
    </source>
</evidence>
<reference evidence="3" key="1">
    <citation type="journal article" date="2019" name="Int. J. Syst. Evol. Microbiol.">
        <title>The Global Catalogue of Microorganisms (GCM) 10K type strain sequencing project: providing services to taxonomists for standard genome sequencing and annotation.</title>
        <authorList>
            <consortium name="The Broad Institute Genomics Platform"/>
            <consortium name="The Broad Institute Genome Sequencing Center for Infectious Disease"/>
            <person name="Wu L."/>
            <person name="Ma J."/>
        </authorList>
    </citation>
    <scope>NUCLEOTIDE SEQUENCE [LARGE SCALE GENOMIC DNA]</scope>
    <source>
        <strain evidence="3">JCM 11590</strain>
    </source>
</reference>
<evidence type="ECO:0008006" key="4">
    <source>
        <dbReference type="Google" id="ProtNLM"/>
    </source>
</evidence>
<keyword evidence="3" id="KW-1185">Reference proteome</keyword>
<dbReference type="Pfam" id="PF11293">
    <property type="entry name" value="DUF3094"/>
    <property type="match status" value="1"/>
</dbReference>
<dbReference type="RefSeq" id="WP_188636288.1">
    <property type="nucleotide sequence ID" value="NZ_BMNN01000003.1"/>
</dbReference>
<keyword evidence="1" id="KW-1133">Transmembrane helix</keyword>
<keyword evidence="1" id="KW-0472">Membrane</keyword>
<name>A0ABQ2CPU9_9GAMM</name>
<gene>
    <name evidence="2" type="ORF">GCM10009083_17970</name>
</gene>
<evidence type="ECO:0000256" key="1">
    <source>
        <dbReference type="SAM" id="Phobius"/>
    </source>
</evidence>
<comment type="caution">
    <text evidence="2">The sequence shown here is derived from an EMBL/GenBank/DDBJ whole genome shotgun (WGS) entry which is preliminary data.</text>
</comment>
<proteinExistence type="predicted"/>
<accession>A0ABQ2CPU9</accession>
<protein>
    <recommendedName>
        <fullName evidence="4">DUF3094 family protein</fullName>
    </recommendedName>
</protein>
<keyword evidence="1" id="KW-0812">Transmembrane</keyword>
<evidence type="ECO:0000313" key="3">
    <source>
        <dbReference type="Proteomes" id="UP000633263"/>
    </source>
</evidence>
<dbReference type="InterPro" id="IPR021444">
    <property type="entry name" value="DUF3094"/>
</dbReference>
<organism evidence="2 3">
    <name type="scientific">Halopseudomonas pertucinogena</name>
    <dbReference type="NCBI Taxonomy" id="86175"/>
    <lineage>
        <taxon>Bacteria</taxon>
        <taxon>Pseudomonadati</taxon>
        <taxon>Pseudomonadota</taxon>
        <taxon>Gammaproteobacteria</taxon>
        <taxon>Pseudomonadales</taxon>
        <taxon>Pseudomonadaceae</taxon>
        <taxon>Halopseudomonas</taxon>
    </lineage>
</organism>
<feature type="transmembrane region" description="Helical" evidence="1">
    <location>
        <begin position="31"/>
        <end position="53"/>
    </location>
</feature>
<dbReference type="Proteomes" id="UP000633263">
    <property type="component" value="Unassembled WGS sequence"/>
</dbReference>